<dbReference type="InterPro" id="IPR058512">
    <property type="entry name" value="DUF8199"/>
</dbReference>
<evidence type="ECO:0000313" key="1">
    <source>
        <dbReference type="EMBL" id="SHE33098.1"/>
    </source>
</evidence>
<dbReference type="Pfam" id="PF26622">
    <property type="entry name" value="DUF8199"/>
    <property type="match status" value="1"/>
</dbReference>
<dbReference type="AlphaFoldDB" id="A0A1M4SLS0"/>
<dbReference type="EMBL" id="FQUO01000001">
    <property type="protein sequence ID" value="SHE33098.1"/>
    <property type="molecule type" value="Genomic_DNA"/>
</dbReference>
<name>A0A1M4SLS0_9BACT</name>
<evidence type="ECO:0000313" key="2">
    <source>
        <dbReference type="Proteomes" id="UP000184368"/>
    </source>
</evidence>
<dbReference type="OrthoDB" id="676308at2"/>
<reference evidence="1 2" key="1">
    <citation type="submission" date="2016-11" db="EMBL/GenBank/DDBJ databases">
        <authorList>
            <person name="Jaros S."/>
            <person name="Januszkiewicz K."/>
            <person name="Wedrychowicz H."/>
        </authorList>
    </citation>
    <scope>NUCLEOTIDE SEQUENCE [LARGE SCALE GENOMIC DNA]</scope>
    <source>
        <strain evidence="1 2">DSM 26897</strain>
    </source>
</reference>
<accession>A0A1M4SLS0</accession>
<sequence>MDELVSWGIDKDVSDSCSNCGMAKEDTKGCCKDEHKQVKVDADQKATEASLSYLLSFSEVVTPLFPDYQPTLYVGTSYRLPFSNAPPDREKEPLYLQYRVFRI</sequence>
<proteinExistence type="predicted"/>
<protein>
    <submittedName>
        <fullName evidence="1">Uncharacterized protein</fullName>
    </submittedName>
</protein>
<dbReference type="Proteomes" id="UP000184368">
    <property type="component" value="Unassembled WGS sequence"/>
</dbReference>
<dbReference type="RefSeq" id="WP_083596277.1">
    <property type="nucleotide sequence ID" value="NZ_FQUO01000001.1"/>
</dbReference>
<keyword evidence="2" id="KW-1185">Reference proteome</keyword>
<gene>
    <name evidence="1" type="ORF">SAMN05444008_101166</name>
</gene>
<organism evidence="1 2">
    <name type="scientific">Cnuella takakiae</name>
    <dbReference type="NCBI Taxonomy" id="1302690"/>
    <lineage>
        <taxon>Bacteria</taxon>
        <taxon>Pseudomonadati</taxon>
        <taxon>Bacteroidota</taxon>
        <taxon>Chitinophagia</taxon>
        <taxon>Chitinophagales</taxon>
        <taxon>Chitinophagaceae</taxon>
        <taxon>Cnuella</taxon>
    </lineage>
</organism>